<organism evidence="1 2">
    <name type="scientific">Candidatus Acidiferrum panamense</name>
    <dbReference type="NCBI Taxonomy" id="2741543"/>
    <lineage>
        <taxon>Bacteria</taxon>
        <taxon>Pseudomonadati</taxon>
        <taxon>Acidobacteriota</taxon>
        <taxon>Terriglobia</taxon>
        <taxon>Candidatus Acidiferrales</taxon>
        <taxon>Candidatus Acidiferrum</taxon>
    </lineage>
</organism>
<dbReference type="Proteomes" id="UP000567293">
    <property type="component" value="Unassembled WGS sequence"/>
</dbReference>
<dbReference type="EMBL" id="JACDQQ010002433">
    <property type="protein sequence ID" value="MBA0088299.1"/>
    <property type="molecule type" value="Genomic_DNA"/>
</dbReference>
<gene>
    <name evidence="1" type="ORF">HRJ53_25220</name>
</gene>
<accession>A0A7V8NVI6</accession>
<dbReference type="AlphaFoldDB" id="A0A7V8NVI6"/>
<protein>
    <submittedName>
        <fullName evidence="1">Type II toxin-antitoxin system VapC family toxin</fullName>
    </submittedName>
</protein>
<sequence>MKKTTAFWDASALVPLCVHEAASRLAQSYLRRFAPVVWWGSLVEVHSAICRLHRESEITDLDKNGAVARLRLLGNAWREILPGDQIRDLASQLLDQHPLRAADGLQLAASLIWCGQRQSRRSFICGDHRLAKAAESTGFSVLDLSRMVP</sequence>
<dbReference type="CDD" id="cd09874">
    <property type="entry name" value="PIN_MT3492-like"/>
    <property type="match status" value="1"/>
</dbReference>
<evidence type="ECO:0000313" key="2">
    <source>
        <dbReference type="Proteomes" id="UP000567293"/>
    </source>
</evidence>
<dbReference type="InterPro" id="IPR029060">
    <property type="entry name" value="PIN-like_dom_sf"/>
</dbReference>
<dbReference type="SUPFAM" id="SSF88723">
    <property type="entry name" value="PIN domain-like"/>
    <property type="match status" value="1"/>
</dbReference>
<reference evidence="1" key="1">
    <citation type="submission" date="2020-06" db="EMBL/GenBank/DDBJ databases">
        <title>Legume-microbial interactions unlock mineral nutrients during tropical forest succession.</title>
        <authorList>
            <person name="Epihov D.Z."/>
        </authorList>
    </citation>
    <scope>NUCLEOTIDE SEQUENCE [LARGE SCALE GENOMIC DNA]</scope>
    <source>
        <strain evidence="1">Pan2503</strain>
    </source>
</reference>
<comment type="caution">
    <text evidence="1">The sequence shown here is derived from an EMBL/GenBank/DDBJ whole genome shotgun (WGS) entry which is preliminary data.</text>
</comment>
<proteinExistence type="predicted"/>
<keyword evidence="2" id="KW-1185">Reference proteome</keyword>
<evidence type="ECO:0000313" key="1">
    <source>
        <dbReference type="EMBL" id="MBA0088299.1"/>
    </source>
</evidence>
<dbReference type="Gene3D" id="3.40.50.1010">
    <property type="entry name" value="5'-nuclease"/>
    <property type="match status" value="1"/>
</dbReference>
<name>A0A7V8NVI6_9BACT</name>